<evidence type="ECO:0000259" key="1">
    <source>
        <dbReference type="PROSITE" id="PS51379"/>
    </source>
</evidence>
<dbReference type="InterPro" id="IPR017896">
    <property type="entry name" value="4Fe4S_Fe-S-bd"/>
</dbReference>
<dbReference type="Proteomes" id="UP000064967">
    <property type="component" value="Chromosome"/>
</dbReference>
<dbReference type="SUPFAM" id="SSF46548">
    <property type="entry name" value="alpha-helical ferredoxin"/>
    <property type="match status" value="1"/>
</dbReference>
<dbReference type="PATRIC" id="fig|1391654.3.peg.9051"/>
<dbReference type="PROSITE" id="PS51379">
    <property type="entry name" value="4FE4S_FER_2"/>
    <property type="match status" value="1"/>
</dbReference>
<evidence type="ECO:0000313" key="3">
    <source>
        <dbReference type="Proteomes" id="UP000064967"/>
    </source>
</evidence>
<dbReference type="RefSeq" id="WP_146653213.1">
    <property type="nucleotide sequence ID" value="NZ_CP012333.1"/>
</dbReference>
<dbReference type="InterPro" id="IPR009051">
    <property type="entry name" value="Helical_ferredxn"/>
</dbReference>
<dbReference type="InterPro" id="IPR036188">
    <property type="entry name" value="FAD/NAD-bd_sf"/>
</dbReference>
<dbReference type="Pfam" id="PF14691">
    <property type="entry name" value="Fer4_20"/>
    <property type="match status" value="1"/>
</dbReference>
<evidence type="ECO:0000313" key="2">
    <source>
        <dbReference type="EMBL" id="AKV02272.1"/>
    </source>
</evidence>
<gene>
    <name evidence="2" type="ORF">AKJ09_08935</name>
</gene>
<dbReference type="EMBL" id="CP012333">
    <property type="protein sequence ID" value="AKV02272.1"/>
    <property type="molecule type" value="Genomic_DNA"/>
</dbReference>
<dbReference type="KEGG" id="llu:AKJ09_08935"/>
<keyword evidence="3" id="KW-1185">Reference proteome</keyword>
<dbReference type="InterPro" id="IPR023753">
    <property type="entry name" value="FAD/NAD-binding_dom"/>
</dbReference>
<dbReference type="GO" id="GO:0016491">
    <property type="term" value="F:oxidoreductase activity"/>
    <property type="evidence" value="ECO:0007669"/>
    <property type="project" value="InterPro"/>
</dbReference>
<dbReference type="InterPro" id="IPR028261">
    <property type="entry name" value="DPD_II"/>
</dbReference>
<dbReference type="PANTHER" id="PTHR42783">
    <property type="entry name" value="GLUTAMATE SYNTHASE [NADPH] SMALL CHAIN"/>
    <property type="match status" value="1"/>
</dbReference>
<sequence length="460" mass="47873">MNASRNESRNALSKDRLENELADKKPLYSAAEARAEADRCLYCSDAPCIKACPTEIDIPTFIKKIASGNVRGSARTIFDQNLLGWSCARVCPVEVLCVGSCVYNGWGREPIAIGRLQRFATETATAEGAPPLLAPAATKTGKKVACIGGGPASLAFAGYLALEGHEAVVFEKKAVAGGLNTTGIAPYKLHADAAVHEVEFVAGLGVELRTGVDVGCEDGAGPGRISGKKLLDTYDAVFVGVGLGADTRLGIPGEDGPGVYGATAWIERMKLEMSRAAREEVAGKRILVVGGGNTAIDVARECAQLGAADVAMVYRRGAADMSGYEHEMEAARCESVHLVLHAQPVAFVRDASGKLTALRVAKTDDKAKPIAGSEYEIPCDLVALAIGQSKLRDIAKELPGVELDSRGCVVANAATGQTGNAKVFAGGDCINGGKEVVNAVADGRNAARTLMARWAGKSGS</sequence>
<dbReference type="Pfam" id="PF07992">
    <property type="entry name" value="Pyr_redox_2"/>
    <property type="match status" value="1"/>
</dbReference>
<name>A0A0K1Q9D8_9BACT</name>
<dbReference type="STRING" id="1391654.AKJ09_08935"/>
<accession>A0A0K1Q9D8</accession>
<organism evidence="2 3">
    <name type="scientific">Labilithrix luteola</name>
    <dbReference type="NCBI Taxonomy" id="1391654"/>
    <lineage>
        <taxon>Bacteria</taxon>
        <taxon>Pseudomonadati</taxon>
        <taxon>Myxococcota</taxon>
        <taxon>Polyangia</taxon>
        <taxon>Polyangiales</taxon>
        <taxon>Labilitrichaceae</taxon>
        <taxon>Labilithrix</taxon>
    </lineage>
</organism>
<dbReference type="PANTHER" id="PTHR42783:SF3">
    <property type="entry name" value="GLUTAMATE SYNTHASE [NADPH] SMALL CHAIN-RELATED"/>
    <property type="match status" value="1"/>
</dbReference>
<feature type="domain" description="4Fe-4S ferredoxin-type" evidence="1">
    <location>
        <begin position="31"/>
        <end position="64"/>
    </location>
</feature>
<dbReference type="Gene3D" id="1.10.1060.10">
    <property type="entry name" value="Alpha-helical ferredoxin"/>
    <property type="match status" value="1"/>
</dbReference>
<dbReference type="GO" id="GO:0051536">
    <property type="term" value="F:iron-sulfur cluster binding"/>
    <property type="evidence" value="ECO:0007669"/>
    <property type="project" value="InterPro"/>
</dbReference>
<dbReference type="Gene3D" id="3.50.50.60">
    <property type="entry name" value="FAD/NAD(P)-binding domain"/>
    <property type="match status" value="2"/>
</dbReference>
<dbReference type="AlphaFoldDB" id="A0A0K1Q9D8"/>
<dbReference type="SUPFAM" id="SSF51971">
    <property type="entry name" value="Nucleotide-binding domain"/>
    <property type="match status" value="2"/>
</dbReference>
<reference evidence="2 3" key="1">
    <citation type="submission" date="2015-08" db="EMBL/GenBank/DDBJ databases">
        <authorList>
            <person name="Babu N.S."/>
            <person name="Beckwith C.J."/>
            <person name="Beseler K.G."/>
            <person name="Brison A."/>
            <person name="Carone J.V."/>
            <person name="Caskin T.P."/>
            <person name="Diamond M."/>
            <person name="Durham M.E."/>
            <person name="Foxe J.M."/>
            <person name="Go M."/>
            <person name="Henderson B.A."/>
            <person name="Jones I.B."/>
            <person name="McGettigan J.A."/>
            <person name="Micheletti S.J."/>
            <person name="Nasrallah M.E."/>
            <person name="Ortiz D."/>
            <person name="Piller C.R."/>
            <person name="Privatt S.R."/>
            <person name="Schneider S.L."/>
            <person name="Sharp S."/>
            <person name="Smith T.C."/>
            <person name="Stanton J.D."/>
            <person name="Ullery H.E."/>
            <person name="Wilson R.J."/>
            <person name="Serrano M.G."/>
            <person name="Buck G."/>
            <person name="Lee V."/>
            <person name="Wang Y."/>
            <person name="Carvalho R."/>
            <person name="Voegtly L."/>
            <person name="Shi R."/>
            <person name="Duckworth R."/>
            <person name="Johnson A."/>
            <person name="Loviza R."/>
            <person name="Walstead R."/>
            <person name="Shah Z."/>
            <person name="Kiflezghi M."/>
            <person name="Wade K."/>
            <person name="Ball S.L."/>
            <person name="Bradley K.W."/>
            <person name="Asai D.J."/>
            <person name="Bowman C.A."/>
            <person name="Russell D.A."/>
            <person name="Pope W.H."/>
            <person name="Jacobs-Sera D."/>
            <person name="Hendrix R.W."/>
            <person name="Hatfull G.F."/>
        </authorList>
    </citation>
    <scope>NUCLEOTIDE SEQUENCE [LARGE SCALE GENOMIC DNA]</scope>
    <source>
        <strain evidence="2 3">DSM 27648</strain>
    </source>
</reference>
<dbReference type="OrthoDB" id="9803192at2"/>
<dbReference type="PRINTS" id="PR00419">
    <property type="entry name" value="ADXRDTASE"/>
</dbReference>
<proteinExistence type="predicted"/>
<protein>
    <submittedName>
        <fullName evidence="2">Pyridine nucleotide-disulfide oxidoreductase associated with reductive pyrimidine catabolism</fullName>
    </submittedName>
</protein>